<dbReference type="Pfam" id="PF04784">
    <property type="entry name" value="DUF547"/>
    <property type="match status" value="1"/>
</dbReference>
<evidence type="ECO:0000259" key="2">
    <source>
        <dbReference type="Pfam" id="PF04784"/>
    </source>
</evidence>
<evidence type="ECO:0000313" key="3">
    <source>
        <dbReference type="EMBL" id="CAD9181683.1"/>
    </source>
</evidence>
<name>A0A7S1S1J8_ALECA</name>
<keyword evidence="1" id="KW-1133">Transmembrane helix</keyword>
<dbReference type="PANTHER" id="PTHR46361">
    <property type="entry name" value="ELECTRON CARRIER/ PROTEIN DISULFIDE OXIDOREDUCTASE"/>
    <property type="match status" value="1"/>
</dbReference>
<feature type="transmembrane region" description="Helical" evidence="1">
    <location>
        <begin position="6"/>
        <end position="26"/>
    </location>
</feature>
<keyword evidence="1" id="KW-0472">Membrane</keyword>
<sequence length="228" mass="25739">MSEQDLWCFWVNVFHCLVIHAQLVAGRPRMFHHMVRFFNNCSYVVAGHAFSLAEIEHCILRRQMTKPRIRIVRSILKIWPRTEDDLEKRPCMNAPPCSAACFGCRPDWRLNLVLNAGNQGSSDCVPIFEPMTDAAFADTVRRTVLRTLVACGSCVKDTVELPYTLCRYRDDAPPGLPGETPERRWVRALMPEVLQAGTRTAYGGYGWTMRSRLLPLPEGEAGGATISV</sequence>
<dbReference type="InterPro" id="IPR006869">
    <property type="entry name" value="DUF547"/>
</dbReference>
<protein>
    <recommendedName>
        <fullName evidence="2">DUF547 domain-containing protein</fullName>
    </recommendedName>
</protein>
<accession>A0A7S1S1J8</accession>
<gene>
    <name evidence="3" type="ORF">ACAT0790_LOCUS58455</name>
</gene>
<keyword evidence="1" id="KW-0812">Transmembrane</keyword>
<feature type="domain" description="DUF547" evidence="2">
    <location>
        <begin position="1"/>
        <end position="66"/>
    </location>
</feature>
<proteinExistence type="predicted"/>
<dbReference type="EMBL" id="HBGE01098211">
    <property type="protein sequence ID" value="CAD9181683.1"/>
    <property type="molecule type" value="Transcribed_RNA"/>
</dbReference>
<evidence type="ECO:0000256" key="1">
    <source>
        <dbReference type="SAM" id="Phobius"/>
    </source>
</evidence>
<dbReference type="PANTHER" id="PTHR46361:SF3">
    <property type="entry name" value="ELECTRON CARRIER_ PROTEIN DISULFIDE OXIDOREDUCTASE"/>
    <property type="match status" value="1"/>
</dbReference>
<dbReference type="AlphaFoldDB" id="A0A7S1S1J8"/>
<reference evidence="3" key="1">
    <citation type="submission" date="2021-01" db="EMBL/GenBank/DDBJ databases">
        <authorList>
            <person name="Corre E."/>
            <person name="Pelletier E."/>
            <person name="Niang G."/>
            <person name="Scheremetjew M."/>
            <person name="Finn R."/>
            <person name="Kale V."/>
            <person name="Holt S."/>
            <person name="Cochrane G."/>
            <person name="Meng A."/>
            <person name="Brown T."/>
            <person name="Cohen L."/>
        </authorList>
    </citation>
    <scope>NUCLEOTIDE SEQUENCE</scope>
    <source>
        <strain evidence="3">OF101</strain>
    </source>
</reference>
<organism evidence="3">
    <name type="scientific">Alexandrium catenella</name>
    <name type="common">Red tide dinoflagellate</name>
    <name type="synonym">Gonyaulax catenella</name>
    <dbReference type="NCBI Taxonomy" id="2925"/>
    <lineage>
        <taxon>Eukaryota</taxon>
        <taxon>Sar</taxon>
        <taxon>Alveolata</taxon>
        <taxon>Dinophyceae</taxon>
        <taxon>Gonyaulacales</taxon>
        <taxon>Pyrocystaceae</taxon>
        <taxon>Alexandrium</taxon>
    </lineage>
</organism>